<evidence type="ECO:0000256" key="3">
    <source>
        <dbReference type="ARBA" id="ARBA00022597"/>
    </source>
</evidence>
<dbReference type="EMBL" id="JACCCZ010000001">
    <property type="protein sequence ID" value="NYG01392.1"/>
    <property type="molecule type" value="Genomic_DNA"/>
</dbReference>
<dbReference type="SUPFAM" id="SSF51261">
    <property type="entry name" value="Duplicated hybrid motif"/>
    <property type="match status" value="1"/>
</dbReference>
<reference evidence="8 11" key="1">
    <citation type="submission" date="2020-07" db="EMBL/GenBank/DDBJ databases">
        <title>Sequencing the genomes of 1000 actinobacteria strains.</title>
        <authorList>
            <person name="Klenk H.-P."/>
        </authorList>
    </citation>
    <scope>NUCLEOTIDE SEQUENCE [LARGE SCALE GENOMIC DNA]</scope>
    <source>
        <strain evidence="9 10">DSM 44104</strain>
        <strain evidence="8 11">DSM 44749</strain>
    </source>
</reference>
<dbReference type="PANTHER" id="PTHR45008:SF1">
    <property type="entry name" value="PTS SYSTEM GLUCOSE-SPECIFIC EIIA COMPONENT"/>
    <property type="match status" value="1"/>
</dbReference>
<proteinExistence type="predicted"/>
<dbReference type="RefSeq" id="WP_073578206.1">
    <property type="nucleotide sequence ID" value="NZ_BAAAJZ010000002.1"/>
</dbReference>
<organism evidence="8 11">
    <name type="scientific">Pseudonocardia alni</name>
    <name type="common">Amycolata alni</name>
    <dbReference type="NCBI Taxonomy" id="33907"/>
    <lineage>
        <taxon>Bacteria</taxon>
        <taxon>Bacillati</taxon>
        <taxon>Actinomycetota</taxon>
        <taxon>Actinomycetes</taxon>
        <taxon>Pseudonocardiales</taxon>
        <taxon>Pseudonocardiaceae</taxon>
        <taxon>Pseudonocardia</taxon>
    </lineage>
</organism>
<dbReference type="Pfam" id="PF00358">
    <property type="entry name" value="PTS_EIIA_1"/>
    <property type="match status" value="1"/>
</dbReference>
<accession>A0A852W7E8</accession>
<feature type="domain" description="PTS EIIA type-1" evidence="7">
    <location>
        <begin position="20"/>
        <end position="126"/>
    </location>
</feature>
<dbReference type="InterPro" id="IPR050890">
    <property type="entry name" value="PTS_EIIA_component"/>
</dbReference>
<evidence type="ECO:0000313" key="9">
    <source>
        <dbReference type="EMBL" id="PKB33019.1"/>
    </source>
</evidence>
<dbReference type="PANTHER" id="PTHR45008">
    <property type="entry name" value="PTS SYSTEM GLUCOSE-SPECIFIC EIIA COMPONENT"/>
    <property type="match status" value="1"/>
</dbReference>
<evidence type="ECO:0000256" key="4">
    <source>
        <dbReference type="ARBA" id="ARBA00022679"/>
    </source>
</evidence>
<dbReference type="GO" id="GO:0005737">
    <property type="term" value="C:cytoplasm"/>
    <property type="evidence" value="ECO:0007669"/>
    <property type="project" value="UniProtKB-SubCell"/>
</dbReference>
<keyword evidence="2" id="KW-0813">Transport</keyword>
<dbReference type="EMBL" id="PHUJ01000003">
    <property type="protein sequence ID" value="PKB33019.1"/>
    <property type="molecule type" value="Genomic_DNA"/>
</dbReference>
<dbReference type="InterPro" id="IPR001127">
    <property type="entry name" value="PTS_EIIA_1_perm"/>
</dbReference>
<keyword evidence="4" id="KW-0808">Transferase</keyword>
<name>A0A852W7E8_PSEA5</name>
<dbReference type="Proteomes" id="UP000232453">
    <property type="component" value="Unassembled WGS sequence"/>
</dbReference>
<gene>
    <name evidence="9" type="ORF">ATL51_4770</name>
    <name evidence="8" type="ORF">HDA37_001677</name>
</gene>
<sequence length="149" mass="14433">MTSVVAPVDGAVVGPAGVPDPVFRDELLGGGTAVEPPADATEAVVLAPVAGTVAALHPHAFVITADGGPGILVHVGIDTVSLGGAGFTTHVAKGDAVERGAPVLTVDLAAVRAAGLAPTCPVVVLDSPAGSVSAPTGHTVRAGDELFRL</sequence>
<accession>A0AA44UTN7</accession>
<evidence type="ECO:0000313" key="11">
    <source>
        <dbReference type="Proteomes" id="UP000549695"/>
    </source>
</evidence>
<evidence type="ECO:0000256" key="2">
    <source>
        <dbReference type="ARBA" id="ARBA00022448"/>
    </source>
</evidence>
<dbReference type="Gene3D" id="2.70.70.10">
    <property type="entry name" value="Glucose Permease (Domain IIA)"/>
    <property type="match status" value="1"/>
</dbReference>
<dbReference type="PROSITE" id="PS00371">
    <property type="entry name" value="PTS_EIIA_TYPE_1_HIS"/>
    <property type="match status" value="1"/>
</dbReference>
<dbReference type="NCBIfam" id="TIGR00830">
    <property type="entry name" value="PTBA"/>
    <property type="match status" value="1"/>
</dbReference>
<keyword evidence="3" id="KW-0762">Sugar transport</keyword>
<evidence type="ECO:0000313" key="8">
    <source>
        <dbReference type="EMBL" id="NYG01392.1"/>
    </source>
</evidence>
<dbReference type="GO" id="GO:0009401">
    <property type="term" value="P:phosphoenolpyruvate-dependent sugar phosphotransferase system"/>
    <property type="evidence" value="ECO:0007669"/>
    <property type="project" value="UniProtKB-KW"/>
</dbReference>
<evidence type="ECO:0000259" key="7">
    <source>
        <dbReference type="PROSITE" id="PS51093"/>
    </source>
</evidence>
<dbReference type="GO" id="GO:0016301">
    <property type="term" value="F:kinase activity"/>
    <property type="evidence" value="ECO:0007669"/>
    <property type="project" value="UniProtKB-KW"/>
</dbReference>
<protein>
    <submittedName>
        <fullName evidence="8">Glucose-specific phosphotransferase system IIA component</fullName>
    </submittedName>
    <submittedName>
        <fullName evidence="9">PTS system N-acetylglucosamine-specific IIA component</fullName>
    </submittedName>
</protein>
<evidence type="ECO:0000313" key="10">
    <source>
        <dbReference type="Proteomes" id="UP000232453"/>
    </source>
</evidence>
<evidence type="ECO:0000256" key="5">
    <source>
        <dbReference type="ARBA" id="ARBA00022683"/>
    </source>
</evidence>
<dbReference type="AlphaFoldDB" id="A0A852W7E8"/>
<keyword evidence="5" id="KW-0598">Phosphotransferase system</keyword>
<dbReference type="GeneID" id="98051458"/>
<keyword evidence="11" id="KW-1185">Reference proteome</keyword>
<dbReference type="InterPro" id="IPR011055">
    <property type="entry name" value="Dup_hybrid_motif"/>
</dbReference>
<comment type="caution">
    <text evidence="8">The sequence shown here is derived from an EMBL/GenBank/DDBJ whole genome shotgun (WGS) entry which is preliminary data.</text>
</comment>
<keyword evidence="6" id="KW-0418">Kinase</keyword>
<comment type="subcellular location">
    <subcellularLocation>
        <location evidence="1">Cytoplasm</location>
    </subcellularLocation>
</comment>
<evidence type="ECO:0000256" key="6">
    <source>
        <dbReference type="ARBA" id="ARBA00022777"/>
    </source>
</evidence>
<evidence type="ECO:0000256" key="1">
    <source>
        <dbReference type="ARBA" id="ARBA00004496"/>
    </source>
</evidence>
<dbReference type="Proteomes" id="UP000549695">
    <property type="component" value="Unassembled WGS sequence"/>
</dbReference>
<dbReference type="PROSITE" id="PS51093">
    <property type="entry name" value="PTS_EIIA_TYPE_1"/>
    <property type="match status" value="1"/>
</dbReference>